<evidence type="ECO:0000256" key="1">
    <source>
        <dbReference type="ARBA" id="ARBA00022741"/>
    </source>
</evidence>
<dbReference type="InterPro" id="IPR020845">
    <property type="entry name" value="AMP-binding_CS"/>
</dbReference>
<dbReference type="RefSeq" id="XP_013437929.1">
    <property type="nucleotide sequence ID" value="XM_013582475.1"/>
</dbReference>
<accession>U6MYZ9</accession>
<keyword evidence="1" id="KW-0547">Nucleotide-binding</keyword>
<dbReference type="EMBL" id="HG725734">
    <property type="protein sequence ID" value="CDJ69462.1"/>
    <property type="molecule type" value="Genomic_DNA"/>
</dbReference>
<dbReference type="PANTHER" id="PTHR43272">
    <property type="entry name" value="LONG-CHAIN-FATTY-ACID--COA LIGASE"/>
    <property type="match status" value="1"/>
</dbReference>
<dbReference type="InterPro" id="IPR042099">
    <property type="entry name" value="ANL_N_sf"/>
</dbReference>
<dbReference type="GO" id="GO:0004467">
    <property type="term" value="F:long-chain fatty acid-CoA ligase activity"/>
    <property type="evidence" value="ECO:0007669"/>
    <property type="project" value="TreeGrafter"/>
</dbReference>
<evidence type="ECO:0000256" key="2">
    <source>
        <dbReference type="ARBA" id="ARBA00022840"/>
    </source>
</evidence>
<dbReference type="GO" id="GO:0005783">
    <property type="term" value="C:endoplasmic reticulum"/>
    <property type="evidence" value="ECO:0007669"/>
    <property type="project" value="TreeGrafter"/>
</dbReference>
<dbReference type="PROSITE" id="PS00455">
    <property type="entry name" value="AMP_BINDING"/>
    <property type="match status" value="1"/>
</dbReference>
<dbReference type="VEuPathDB" id="ToxoDB:ENH_00069270"/>
<protein>
    <submittedName>
        <fullName evidence="4">Long chain acyl-CoA synthetase, putative</fullName>
    </submittedName>
</protein>
<name>U6MYZ9_9EIME</name>
<dbReference type="SUPFAM" id="SSF56801">
    <property type="entry name" value="Acetyl-CoA synthetase-like"/>
    <property type="match status" value="1"/>
</dbReference>
<organism evidence="4 5">
    <name type="scientific">Eimeria necatrix</name>
    <dbReference type="NCBI Taxonomy" id="51315"/>
    <lineage>
        <taxon>Eukaryota</taxon>
        <taxon>Sar</taxon>
        <taxon>Alveolata</taxon>
        <taxon>Apicomplexa</taxon>
        <taxon>Conoidasida</taxon>
        <taxon>Coccidia</taxon>
        <taxon>Eucoccidiorida</taxon>
        <taxon>Eimeriorina</taxon>
        <taxon>Eimeriidae</taxon>
        <taxon>Eimeria</taxon>
    </lineage>
</organism>
<keyword evidence="5" id="KW-1185">Reference proteome</keyword>
<proteinExistence type="predicted"/>
<reference evidence="4" key="1">
    <citation type="submission" date="2013-10" db="EMBL/GenBank/DDBJ databases">
        <title>Genomic analysis of the causative agents of coccidiosis in chickens.</title>
        <authorList>
            <person name="Reid A.J."/>
            <person name="Blake D."/>
            <person name="Billington K."/>
            <person name="Browne H."/>
            <person name="Dunn M."/>
            <person name="Hung S."/>
            <person name="Kawahara F."/>
            <person name="Miranda-Saavedra D."/>
            <person name="Mourier T."/>
            <person name="Nagra H."/>
            <person name="Otto T.D."/>
            <person name="Rawlings N."/>
            <person name="Sanchez A."/>
            <person name="Sanders M."/>
            <person name="Subramaniam C."/>
            <person name="Tay Y."/>
            <person name="Dear P."/>
            <person name="Doerig C."/>
            <person name="Gruber A."/>
            <person name="Parkinson J."/>
            <person name="Shirley M."/>
            <person name="Wan K.L."/>
            <person name="Berriman M."/>
            <person name="Tomley F."/>
            <person name="Pain A."/>
        </authorList>
    </citation>
    <scope>NUCLEOTIDE SEQUENCE [LARGE SCALE GENOMIC DNA]</scope>
    <source>
        <strain evidence="4">Houghton</strain>
    </source>
</reference>
<gene>
    <name evidence="4" type="ORF">ENH_00069270</name>
</gene>
<dbReference type="GO" id="GO:0005524">
    <property type="term" value="F:ATP binding"/>
    <property type="evidence" value="ECO:0007669"/>
    <property type="project" value="UniProtKB-KW"/>
</dbReference>
<dbReference type="OrthoDB" id="1700726at2759"/>
<sequence>MQMQKSLGSLRVGACSSSNNAVCCSSSSSSCCCCSQGCLVGALGAKGDEKEKERIKTFLKISKWKGVYALPLPGTQTPDSSAVYRAVSDTANPTETCLGDVAVPQFPNIKSPYLLLKEAARIHGPALYVGERKPIKNAQGAVVELADFKYFTFADTLRIVEALGRALDQEVGVPFSHFESEGTTEAPKPLRVIGVWSRTRMDWRLLDFAGKANYRGIVTVPLYDTLGEESVDHILKQTSLGFAEIQVLAIEGSKLEAVLRLKKEGFPFKAVVSFDEPTEAQMEAYKEADVALYHQEKLRRKYLTIPDEKTPEELAPSLDDICTIIYTSGTTGLPKGAVHTNGSLVSFVGSYLASGNRLGVETGDSTLSYLPLAHIYQREAELVVALLGLRVAFFGGETLQLGADLRAAKPSVFVGVPRVLSKVFLQVRRGISEKSVWLQWLAGQALARKRRAAQKDPTALRSALPDLLFRGIRASLGGNLRTVCVGSAPMDSEQLMDLQLYLSASICEGWGMTEAGIGFLQHVADKEKGTIGGPLISTEFKVVSIPELQYDATAQPPRGELLVRGPGLMKEYFLSPERTKESFDGDGWFRTGDVVEIQPSGAVKIIDRAKNIFKLAHGEYVAPERLENIYSSSPWVEQMFVYGDSLEAALVAVVVPSIPMVEKWAEAHGKGSSSLENLLEDPALKREVLQDLERVGRQSLKGFEIIRGVHLTKTSFSENGILTPTLKIIRHAAKQHFQTQIQQLYQTLNAHN</sequence>
<dbReference type="GeneID" id="25477060"/>
<keyword evidence="2" id="KW-0067">ATP-binding</keyword>
<dbReference type="AlphaFoldDB" id="U6MYZ9"/>
<dbReference type="Pfam" id="PF00501">
    <property type="entry name" value="AMP-binding"/>
    <property type="match status" value="1"/>
</dbReference>
<dbReference type="GO" id="GO:0016020">
    <property type="term" value="C:membrane"/>
    <property type="evidence" value="ECO:0007669"/>
    <property type="project" value="TreeGrafter"/>
</dbReference>
<dbReference type="Gene3D" id="3.40.50.12780">
    <property type="entry name" value="N-terminal domain of ligase-like"/>
    <property type="match status" value="1"/>
</dbReference>
<dbReference type="Proteomes" id="UP000030754">
    <property type="component" value="Unassembled WGS sequence"/>
</dbReference>
<dbReference type="InterPro" id="IPR000873">
    <property type="entry name" value="AMP-dep_synth/lig_dom"/>
</dbReference>
<evidence type="ECO:0000313" key="5">
    <source>
        <dbReference type="Proteomes" id="UP000030754"/>
    </source>
</evidence>
<dbReference type="PANTHER" id="PTHR43272:SF33">
    <property type="entry name" value="AMP-BINDING DOMAIN-CONTAINING PROTEIN-RELATED"/>
    <property type="match status" value="1"/>
</dbReference>
<evidence type="ECO:0000259" key="3">
    <source>
        <dbReference type="Pfam" id="PF00501"/>
    </source>
</evidence>
<feature type="domain" description="AMP-dependent synthetase/ligase" evidence="3">
    <location>
        <begin position="191"/>
        <end position="573"/>
    </location>
</feature>
<dbReference type="PROSITE" id="PS51257">
    <property type="entry name" value="PROKAR_LIPOPROTEIN"/>
    <property type="match status" value="1"/>
</dbReference>
<evidence type="ECO:0000313" key="4">
    <source>
        <dbReference type="EMBL" id="CDJ69462.1"/>
    </source>
</evidence>
<reference evidence="4" key="2">
    <citation type="submission" date="2013-10" db="EMBL/GenBank/DDBJ databases">
        <authorList>
            <person name="Aslett M."/>
        </authorList>
    </citation>
    <scope>NUCLEOTIDE SEQUENCE [LARGE SCALE GENOMIC DNA]</scope>
    <source>
        <strain evidence="4">Houghton</strain>
    </source>
</reference>